<dbReference type="EMBL" id="JAJJMA010169630">
    <property type="protein sequence ID" value="MCL7036584.1"/>
    <property type="molecule type" value="Genomic_DNA"/>
</dbReference>
<dbReference type="Proteomes" id="UP001177140">
    <property type="component" value="Unassembled WGS sequence"/>
</dbReference>
<organism evidence="3 4">
    <name type="scientific">Papaver nudicaule</name>
    <name type="common">Iceland poppy</name>
    <dbReference type="NCBI Taxonomy" id="74823"/>
    <lineage>
        <taxon>Eukaryota</taxon>
        <taxon>Viridiplantae</taxon>
        <taxon>Streptophyta</taxon>
        <taxon>Embryophyta</taxon>
        <taxon>Tracheophyta</taxon>
        <taxon>Spermatophyta</taxon>
        <taxon>Magnoliopsida</taxon>
        <taxon>Ranunculales</taxon>
        <taxon>Papaveraceae</taxon>
        <taxon>Papaveroideae</taxon>
        <taxon>Papaver</taxon>
    </lineage>
</organism>
<proteinExistence type="inferred from homology"/>
<dbReference type="GO" id="GO:0015031">
    <property type="term" value="P:protein transport"/>
    <property type="evidence" value="ECO:0007669"/>
    <property type="project" value="InterPro"/>
</dbReference>
<dbReference type="FunFam" id="1.20.1260.60:FF:000002">
    <property type="entry name" value="Vacuolar protein sorting-associated protein IST1"/>
    <property type="match status" value="1"/>
</dbReference>
<evidence type="ECO:0000256" key="1">
    <source>
        <dbReference type="ARBA" id="ARBA00005536"/>
    </source>
</evidence>
<dbReference type="InterPro" id="IPR042277">
    <property type="entry name" value="IST1-like"/>
</dbReference>
<dbReference type="AlphaFoldDB" id="A0AA41SIH2"/>
<comment type="similarity">
    <text evidence="1">Belongs to the IST1 family.</text>
</comment>
<feature type="region of interest" description="Disordered" evidence="2">
    <location>
        <begin position="289"/>
        <end position="316"/>
    </location>
</feature>
<dbReference type="Pfam" id="PF03398">
    <property type="entry name" value="Ist1"/>
    <property type="match status" value="1"/>
</dbReference>
<dbReference type="Gene3D" id="1.20.1260.60">
    <property type="entry name" value="Vacuolar protein sorting-associated protein Ist1"/>
    <property type="match status" value="1"/>
</dbReference>
<evidence type="ECO:0000313" key="4">
    <source>
        <dbReference type="Proteomes" id="UP001177140"/>
    </source>
</evidence>
<dbReference type="PANTHER" id="PTHR12161">
    <property type="entry name" value="IST1 FAMILY MEMBER"/>
    <property type="match status" value="1"/>
</dbReference>
<accession>A0AA41SIH2</accession>
<name>A0AA41SIH2_PAPNU</name>
<protein>
    <recommendedName>
        <fullName evidence="5">IST1-like protein</fullName>
    </recommendedName>
</protein>
<keyword evidence="4" id="KW-1185">Reference proteome</keyword>
<comment type="caution">
    <text evidence="3">The sequence shown here is derived from an EMBL/GenBank/DDBJ whole genome shotgun (WGS) entry which is preliminary data.</text>
</comment>
<feature type="compositionally biased region" description="Polar residues" evidence="2">
    <location>
        <begin position="289"/>
        <end position="304"/>
    </location>
</feature>
<dbReference type="InterPro" id="IPR005061">
    <property type="entry name" value="Ist1"/>
</dbReference>
<evidence type="ECO:0008006" key="5">
    <source>
        <dbReference type="Google" id="ProtNLM"/>
    </source>
</evidence>
<evidence type="ECO:0000256" key="2">
    <source>
        <dbReference type="SAM" id="MobiDB-lite"/>
    </source>
</evidence>
<reference evidence="3" key="1">
    <citation type="submission" date="2022-03" db="EMBL/GenBank/DDBJ databases">
        <title>A functionally conserved STORR gene fusion in Papaver species that diverged 16.8 million years ago.</title>
        <authorList>
            <person name="Catania T."/>
        </authorList>
    </citation>
    <scope>NUCLEOTIDE SEQUENCE</scope>
    <source>
        <strain evidence="3">S-191538</strain>
    </source>
</reference>
<evidence type="ECO:0000313" key="3">
    <source>
        <dbReference type="EMBL" id="MCL7036584.1"/>
    </source>
</evidence>
<sequence>MNLFNIFFGWRKASTCKRLIERVQGRIKLLKNKRDSLIIHLREDILQLLKNGQDQTAFAQVGQLSKDQNIVAAYELLDHFCEFIMINLPYIRQHRDLPNDINEAASSLLHASARCGDLPELPKLRKLFGDRYGNRFAIAAVELLPGNLVNRQLVHKLSVKPISDDVKLRMMKEIARENCLEINPLQIDVDKFYSATGDWNLKDPNPNLESPCTGLQDVQQVETQEDTKFETYLADSRELVIAAKVDRTKIEASDSRELVVASKVEIPRKLDIMHEPEVACQNRYTSQRNSGRCSIPSEVSNSSVPPHKNEATTGVATSEGSFQISDRNIVYLDDVEEFEPSVQVDGNFKEQRLFIFKSAYVPRGKECTEKLISSDCNTSSRSSTKRTKTSRRRLKRRYLYTENQMSQSPITSVCSSTKDVEYAFYYNDESRHNRKKNQKSMSVGDSGSLCFNSKRIEFFSSQQWGTELRSPEELRFEEYQRRAKSSCGFNCAAECSLDHPCYFVVCADISTTKVS</sequence>
<dbReference type="PANTHER" id="PTHR12161:SF44">
    <property type="entry name" value="REGULATOR OF VPS4 ACTIVITY IN THE MVB PATHWAY PROTEIN"/>
    <property type="match status" value="1"/>
</dbReference>
<gene>
    <name evidence="3" type="ORF">MKW94_019141</name>
</gene>